<keyword evidence="3 6" id="KW-0597">Phosphoprotein</keyword>
<dbReference type="InterPro" id="IPR001789">
    <property type="entry name" value="Sig_transdc_resp-reg_receiver"/>
</dbReference>
<evidence type="ECO:0000259" key="7">
    <source>
        <dbReference type="PROSITE" id="PS50109"/>
    </source>
</evidence>
<dbReference type="EC" id="2.7.13.3" evidence="2"/>
<evidence type="ECO:0000313" key="9">
    <source>
        <dbReference type="EMBL" id="AFZ59541.1"/>
    </source>
</evidence>
<dbReference type="Gene3D" id="3.30.565.10">
    <property type="entry name" value="Histidine kinase-like ATPase, C-terminal domain"/>
    <property type="match status" value="1"/>
</dbReference>
<dbReference type="SUPFAM" id="SSF52172">
    <property type="entry name" value="CheY-like"/>
    <property type="match status" value="1"/>
</dbReference>
<dbReference type="SMART" id="SM00448">
    <property type="entry name" value="REC"/>
    <property type="match status" value="1"/>
</dbReference>
<dbReference type="eggNOG" id="COG0745">
    <property type="taxonomic scope" value="Bacteria"/>
</dbReference>
<dbReference type="Pfam" id="PF00512">
    <property type="entry name" value="HisKA"/>
    <property type="match status" value="1"/>
</dbReference>
<evidence type="ECO:0000313" key="10">
    <source>
        <dbReference type="Proteomes" id="UP000010474"/>
    </source>
</evidence>
<dbReference type="GO" id="GO:0000155">
    <property type="term" value="F:phosphorelay sensor kinase activity"/>
    <property type="evidence" value="ECO:0007669"/>
    <property type="project" value="InterPro"/>
</dbReference>
<feature type="domain" description="Histidine kinase" evidence="7">
    <location>
        <begin position="148"/>
        <end position="364"/>
    </location>
</feature>
<dbReference type="Proteomes" id="UP000010474">
    <property type="component" value="Chromosome"/>
</dbReference>
<dbReference type="InterPro" id="IPR036890">
    <property type="entry name" value="HATPase_C_sf"/>
</dbReference>
<keyword evidence="10" id="KW-1185">Reference proteome</keyword>
<evidence type="ECO:0000259" key="8">
    <source>
        <dbReference type="PROSITE" id="PS50110"/>
    </source>
</evidence>
<sequence>MILAMKPLPKILVIDDEPDNFDVIDALLDNEGYALSYVANGQQALDLMAFFQPDVILLDVMMPQMNGIQFCEKFKSNSQWKHIPVIMVTALTAKEDLSQCMAVGADDFISKPVNGMELRSRVRSMLRIKQQYDALQETLHLREDLSNMIVHDLRNPLTSIILAAEMLRISHLPPERQFQKSSQIIAAAQQLRSMIDSLLLLAKLDSGKLILQRTDVDLYELCVAAITDIEPSVIQKNIKLISDLPQPGGSISLDANLFRRVLDNLLSNAIKFTHPHSEIIVHADYPAPGKAKIQVFDSGPGVKEELREVIFEKYEIGTFNKAASQIGLGLAFCKMTVEAHGGNIKVESNQPAGAIFTIEIDENQQILQHTIRR</sequence>
<dbReference type="InterPro" id="IPR005467">
    <property type="entry name" value="His_kinase_dom"/>
</dbReference>
<dbReference type="CDD" id="cd00075">
    <property type="entry name" value="HATPase"/>
    <property type="match status" value="1"/>
</dbReference>
<gene>
    <name evidence="9" type="ordered locus">Anacy_4175</name>
</gene>
<dbReference type="PANTHER" id="PTHR43547:SF2">
    <property type="entry name" value="HYBRID SIGNAL TRANSDUCTION HISTIDINE KINASE C"/>
    <property type="match status" value="1"/>
</dbReference>
<feature type="modified residue" description="4-aspartylphosphate" evidence="6">
    <location>
        <position position="59"/>
    </location>
</feature>
<dbReference type="Gene3D" id="1.10.287.130">
    <property type="match status" value="1"/>
</dbReference>
<dbReference type="KEGG" id="acy:Anacy_4175"/>
<organism evidence="9 10">
    <name type="scientific">Anabaena cylindrica (strain ATCC 27899 / PCC 7122)</name>
    <dbReference type="NCBI Taxonomy" id="272123"/>
    <lineage>
        <taxon>Bacteria</taxon>
        <taxon>Bacillati</taxon>
        <taxon>Cyanobacteriota</taxon>
        <taxon>Cyanophyceae</taxon>
        <taxon>Nostocales</taxon>
        <taxon>Nostocaceae</taxon>
        <taxon>Anabaena</taxon>
    </lineage>
</organism>
<dbReference type="CDD" id="cd00082">
    <property type="entry name" value="HisKA"/>
    <property type="match status" value="1"/>
</dbReference>
<reference evidence="10" key="1">
    <citation type="journal article" date="2013" name="Proc. Natl. Acad. Sci. U.S.A.">
        <title>Improving the coverage of the cyanobacterial phylum using diversity-driven genome sequencing.</title>
        <authorList>
            <person name="Shih P.M."/>
            <person name="Wu D."/>
            <person name="Latifi A."/>
            <person name="Axen S.D."/>
            <person name="Fewer D.P."/>
            <person name="Talla E."/>
            <person name="Calteau A."/>
            <person name="Cai F."/>
            <person name="Tandeau de Marsac N."/>
            <person name="Rippka R."/>
            <person name="Herdman M."/>
            <person name="Sivonen K."/>
            <person name="Coursin T."/>
            <person name="Laurent T."/>
            <person name="Goodwin L."/>
            <person name="Nolan M."/>
            <person name="Davenport K.W."/>
            <person name="Han C.S."/>
            <person name="Rubin E.M."/>
            <person name="Eisen J.A."/>
            <person name="Woyke T."/>
            <person name="Gugger M."/>
            <person name="Kerfeld C.A."/>
        </authorList>
    </citation>
    <scope>NUCLEOTIDE SEQUENCE [LARGE SCALE GENOMIC DNA]</scope>
    <source>
        <strain evidence="10">ATCC 27899 / PCC 7122</strain>
    </source>
</reference>
<keyword evidence="4 9" id="KW-0418">Kinase</keyword>
<dbReference type="STRING" id="272123.Anacy_4175"/>
<dbReference type="InterPro" id="IPR036097">
    <property type="entry name" value="HisK_dim/P_sf"/>
</dbReference>
<dbReference type="eggNOG" id="COG2205">
    <property type="taxonomic scope" value="Bacteria"/>
</dbReference>
<evidence type="ECO:0000256" key="6">
    <source>
        <dbReference type="PROSITE-ProRule" id="PRU00169"/>
    </source>
</evidence>
<dbReference type="SMART" id="SM00388">
    <property type="entry name" value="HisKA"/>
    <property type="match status" value="1"/>
</dbReference>
<dbReference type="InterPro" id="IPR003661">
    <property type="entry name" value="HisK_dim/P_dom"/>
</dbReference>
<dbReference type="SUPFAM" id="SSF47384">
    <property type="entry name" value="Homodimeric domain of signal transducing histidine kinase"/>
    <property type="match status" value="1"/>
</dbReference>
<dbReference type="PRINTS" id="PR00344">
    <property type="entry name" value="BCTRLSENSOR"/>
</dbReference>
<dbReference type="PROSITE" id="PS50109">
    <property type="entry name" value="HIS_KIN"/>
    <property type="match status" value="1"/>
</dbReference>
<dbReference type="SUPFAM" id="SSF55874">
    <property type="entry name" value="ATPase domain of HSP90 chaperone/DNA topoisomerase II/histidine kinase"/>
    <property type="match status" value="1"/>
</dbReference>
<dbReference type="HOGENOM" id="CLU_000445_114_72_3"/>
<dbReference type="OrthoDB" id="418136at2"/>
<dbReference type="InterPro" id="IPR004358">
    <property type="entry name" value="Sig_transdc_His_kin-like_C"/>
</dbReference>
<protein>
    <recommendedName>
        <fullName evidence="2">histidine kinase</fullName>
        <ecNumber evidence="2">2.7.13.3</ecNumber>
    </recommendedName>
</protein>
<dbReference type="InterPro" id="IPR011006">
    <property type="entry name" value="CheY-like_superfamily"/>
</dbReference>
<evidence type="ECO:0000256" key="3">
    <source>
        <dbReference type="ARBA" id="ARBA00022553"/>
    </source>
</evidence>
<dbReference type="PROSITE" id="PS50110">
    <property type="entry name" value="RESPONSE_REGULATORY"/>
    <property type="match status" value="1"/>
</dbReference>
<evidence type="ECO:0000256" key="2">
    <source>
        <dbReference type="ARBA" id="ARBA00012438"/>
    </source>
</evidence>
<evidence type="ECO:0000256" key="1">
    <source>
        <dbReference type="ARBA" id="ARBA00000085"/>
    </source>
</evidence>
<name>K9ZK07_ANACC</name>
<accession>K9ZK07</accession>
<keyword evidence="4 9" id="KW-0808">Transferase</keyword>
<dbReference type="PATRIC" id="fig|272123.3.peg.4531"/>
<dbReference type="Pfam" id="PF00072">
    <property type="entry name" value="Response_reg"/>
    <property type="match status" value="1"/>
</dbReference>
<evidence type="ECO:0000256" key="4">
    <source>
        <dbReference type="ARBA" id="ARBA00022777"/>
    </source>
</evidence>
<comment type="catalytic activity">
    <reaction evidence="1">
        <text>ATP + protein L-histidine = ADP + protein N-phospho-L-histidine.</text>
        <dbReference type="EC" id="2.7.13.3"/>
    </reaction>
</comment>
<dbReference type="PANTHER" id="PTHR43547">
    <property type="entry name" value="TWO-COMPONENT HISTIDINE KINASE"/>
    <property type="match status" value="1"/>
</dbReference>
<dbReference type="Gene3D" id="3.40.50.2300">
    <property type="match status" value="1"/>
</dbReference>
<proteinExistence type="predicted"/>
<dbReference type="InterPro" id="IPR003594">
    <property type="entry name" value="HATPase_dom"/>
</dbReference>
<dbReference type="FunFam" id="3.40.50.2300:FF:000444">
    <property type="entry name" value="Sensory transduction histidine kinase"/>
    <property type="match status" value="1"/>
</dbReference>
<keyword evidence="5" id="KW-0902">Two-component regulatory system</keyword>
<feature type="domain" description="Response regulatory" evidence="8">
    <location>
        <begin position="10"/>
        <end position="126"/>
    </location>
</feature>
<dbReference type="Pfam" id="PF02518">
    <property type="entry name" value="HATPase_c"/>
    <property type="match status" value="1"/>
</dbReference>
<dbReference type="EMBL" id="CP003659">
    <property type="protein sequence ID" value="AFZ59541.1"/>
    <property type="molecule type" value="Genomic_DNA"/>
</dbReference>
<dbReference type="AlphaFoldDB" id="K9ZK07"/>
<dbReference type="SMART" id="SM00387">
    <property type="entry name" value="HATPase_c"/>
    <property type="match status" value="1"/>
</dbReference>
<evidence type="ECO:0000256" key="5">
    <source>
        <dbReference type="ARBA" id="ARBA00023012"/>
    </source>
</evidence>